<keyword evidence="13" id="KW-1185">Reference proteome</keyword>
<dbReference type="Pfam" id="PF00270">
    <property type="entry name" value="DEAD"/>
    <property type="match status" value="1"/>
</dbReference>
<protein>
    <recommendedName>
        <fullName evidence="9">DNA 3'-5' helicase</fullName>
        <ecNumber evidence="9">5.6.2.4</ecNumber>
    </recommendedName>
</protein>
<evidence type="ECO:0000256" key="5">
    <source>
        <dbReference type="ARBA" id="ARBA00022840"/>
    </source>
</evidence>
<keyword evidence="2" id="KW-0547">Nucleotide-binding</keyword>
<dbReference type="GO" id="GO:0003678">
    <property type="term" value="F:DNA helicase activity"/>
    <property type="evidence" value="ECO:0007669"/>
    <property type="project" value="UniProtKB-EC"/>
</dbReference>
<evidence type="ECO:0000256" key="6">
    <source>
        <dbReference type="ARBA" id="ARBA00023125"/>
    </source>
</evidence>
<keyword evidence="7" id="KW-0413">Isomerase</keyword>
<evidence type="ECO:0000256" key="8">
    <source>
        <dbReference type="ARBA" id="ARBA00034617"/>
    </source>
</evidence>
<comment type="caution">
    <text evidence="12">The sequence shown here is derived from an EMBL/GenBank/DDBJ whole genome shotgun (WGS) entry which is preliminary data.</text>
</comment>
<organism evidence="12 13">
    <name type="scientific">Rhodopirellula halodulae</name>
    <dbReference type="NCBI Taxonomy" id="2894198"/>
    <lineage>
        <taxon>Bacteria</taxon>
        <taxon>Pseudomonadati</taxon>
        <taxon>Planctomycetota</taxon>
        <taxon>Planctomycetia</taxon>
        <taxon>Pirellulales</taxon>
        <taxon>Pirellulaceae</taxon>
        <taxon>Rhodopirellula</taxon>
    </lineage>
</organism>
<dbReference type="PROSITE" id="PS51192">
    <property type="entry name" value="HELICASE_ATP_BIND_1"/>
    <property type="match status" value="1"/>
</dbReference>
<evidence type="ECO:0000256" key="1">
    <source>
        <dbReference type="ARBA" id="ARBA00005446"/>
    </source>
</evidence>
<dbReference type="EMBL" id="JAJKFW010000004">
    <property type="protein sequence ID" value="MCC9641077.1"/>
    <property type="molecule type" value="Genomic_DNA"/>
</dbReference>
<dbReference type="SMART" id="SM00490">
    <property type="entry name" value="HELICc"/>
    <property type="match status" value="1"/>
</dbReference>
<evidence type="ECO:0000256" key="3">
    <source>
        <dbReference type="ARBA" id="ARBA00022801"/>
    </source>
</evidence>
<evidence type="ECO:0000256" key="7">
    <source>
        <dbReference type="ARBA" id="ARBA00023235"/>
    </source>
</evidence>
<dbReference type="SUPFAM" id="SSF52540">
    <property type="entry name" value="P-loop containing nucleoside triphosphate hydrolases"/>
    <property type="match status" value="1"/>
</dbReference>
<dbReference type="PANTHER" id="PTHR13710:SF105">
    <property type="entry name" value="ATP-DEPENDENT DNA HELICASE Q1"/>
    <property type="match status" value="1"/>
</dbReference>
<dbReference type="Proteomes" id="UP001430306">
    <property type="component" value="Unassembled WGS sequence"/>
</dbReference>
<dbReference type="PROSITE" id="PS00690">
    <property type="entry name" value="DEAH_ATP_HELICASE"/>
    <property type="match status" value="1"/>
</dbReference>
<proteinExistence type="inferred from homology"/>
<feature type="domain" description="Helicase ATP-binding" evidence="10">
    <location>
        <begin position="24"/>
        <end position="192"/>
    </location>
</feature>
<dbReference type="SMART" id="SM00487">
    <property type="entry name" value="DEXDc"/>
    <property type="match status" value="1"/>
</dbReference>
<sequence length="485" mass="53530">MNLSSQLQRHFGFTEFRPGQKEACQAIVEGRDTVVLMPTGAGKSLCYQLTGVIRDGVTLVVSPLISLAKDQAEALREHNQPTVVLNSTRTAKQIEKARQRISAGGVKFVLTTPERLQKTDICELLCEVGVGLMVVDEAHCVSQWGHDFRPDYLCLPAVRQRLGNPPLVALTATASTRTLDEIRMSLRLSQPEVIRTGIDRPNLALEVRRCYSAEDKLAQLRQALEVEGVLERTEPAIVYCGTTKTVDQLSHALGGLRYHGRMRKAEREAAQEAFMDGPPAVMYATNAFGLGIDKCDIRQVIHVELPGSLEAYYQEIGRAGRDGKRSRCTLLYDPNDIDLRKMFAGGMVEASKIMTAHHTLVRGVEEFGEAETVALSKLTPISPLGRGALKSCFQLLSSRGIVAPAGRGRWRLIDRDMDHAVADRLEESTRVRSEDRQVALREMVEFAEASCCRWEILREHFGVNAAVSDVHCLCDHCGAQVAVGA</sequence>
<dbReference type="InterPro" id="IPR036388">
    <property type="entry name" value="WH-like_DNA-bd_sf"/>
</dbReference>
<keyword evidence="6" id="KW-0238">DNA-binding</keyword>
<dbReference type="InterPro" id="IPR011545">
    <property type="entry name" value="DEAD/DEAH_box_helicase_dom"/>
</dbReference>
<evidence type="ECO:0000256" key="9">
    <source>
        <dbReference type="ARBA" id="ARBA00034808"/>
    </source>
</evidence>
<dbReference type="CDD" id="cd17920">
    <property type="entry name" value="DEXHc_RecQ"/>
    <property type="match status" value="1"/>
</dbReference>
<evidence type="ECO:0000256" key="2">
    <source>
        <dbReference type="ARBA" id="ARBA00022741"/>
    </source>
</evidence>
<gene>
    <name evidence="12" type="ORF">LOC71_02245</name>
</gene>
<dbReference type="Gene3D" id="1.10.10.10">
    <property type="entry name" value="Winged helix-like DNA-binding domain superfamily/Winged helix DNA-binding domain"/>
    <property type="match status" value="1"/>
</dbReference>
<feature type="domain" description="Helicase C-terminal" evidence="11">
    <location>
        <begin position="225"/>
        <end position="368"/>
    </location>
</feature>
<dbReference type="InterPro" id="IPR004589">
    <property type="entry name" value="DNA_helicase_ATP-dep_RecQ"/>
</dbReference>
<keyword evidence="3 12" id="KW-0378">Hydrolase</keyword>
<dbReference type="PROSITE" id="PS51194">
    <property type="entry name" value="HELICASE_CTER"/>
    <property type="match status" value="1"/>
</dbReference>
<dbReference type="GO" id="GO:0016787">
    <property type="term" value="F:hydrolase activity"/>
    <property type="evidence" value="ECO:0007669"/>
    <property type="project" value="UniProtKB-KW"/>
</dbReference>
<reference evidence="12" key="1">
    <citation type="submission" date="2021-11" db="EMBL/GenBank/DDBJ databases">
        <title>Genome sequence.</title>
        <authorList>
            <person name="Sun Q."/>
        </authorList>
    </citation>
    <scope>NUCLEOTIDE SEQUENCE</scope>
    <source>
        <strain evidence="12">JC740</strain>
    </source>
</reference>
<evidence type="ECO:0000256" key="4">
    <source>
        <dbReference type="ARBA" id="ARBA00022806"/>
    </source>
</evidence>
<accession>A0ABS8NDS4</accession>
<dbReference type="InterPro" id="IPR001650">
    <property type="entry name" value="Helicase_C-like"/>
</dbReference>
<dbReference type="EC" id="5.6.2.4" evidence="9"/>
<dbReference type="InterPro" id="IPR014001">
    <property type="entry name" value="Helicase_ATP-bd"/>
</dbReference>
<dbReference type="RefSeq" id="WP_230270976.1">
    <property type="nucleotide sequence ID" value="NZ_JAJKFW010000004.1"/>
</dbReference>
<dbReference type="PANTHER" id="PTHR13710">
    <property type="entry name" value="DNA HELICASE RECQ FAMILY MEMBER"/>
    <property type="match status" value="1"/>
</dbReference>
<dbReference type="NCBIfam" id="TIGR00614">
    <property type="entry name" value="recQ_fam"/>
    <property type="match status" value="1"/>
</dbReference>
<dbReference type="Pfam" id="PF00271">
    <property type="entry name" value="Helicase_C"/>
    <property type="match status" value="1"/>
</dbReference>
<keyword evidence="4 12" id="KW-0347">Helicase</keyword>
<evidence type="ECO:0000313" key="13">
    <source>
        <dbReference type="Proteomes" id="UP001430306"/>
    </source>
</evidence>
<keyword evidence="5" id="KW-0067">ATP-binding</keyword>
<name>A0ABS8NDS4_9BACT</name>
<evidence type="ECO:0000259" key="11">
    <source>
        <dbReference type="PROSITE" id="PS51194"/>
    </source>
</evidence>
<comment type="catalytic activity">
    <reaction evidence="8">
        <text>Couples ATP hydrolysis with the unwinding of duplex DNA by translocating in the 3'-5' direction.</text>
        <dbReference type="EC" id="5.6.2.4"/>
    </reaction>
</comment>
<evidence type="ECO:0000313" key="12">
    <source>
        <dbReference type="EMBL" id="MCC9641077.1"/>
    </source>
</evidence>
<dbReference type="Gene3D" id="3.40.50.300">
    <property type="entry name" value="P-loop containing nucleotide triphosphate hydrolases"/>
    <property type="match status" value="2"/>
</dbReference>
<evidence type="ECO:0000259" key="10">
    <source>
        <dbReference type="PROSITE" id="PS51192"/>
    </source>
</evidence>
<dbReference type="InterPro" id="IPR027417">
    <property type="entry name" value="P-loop_NTPase"/>
</dbReference>
<comment type="similarity">
    <text evidence="1">Belongs to the helicase family. RecQ subfamily.</text>
</comment>
<dbReference type="InterPro" id="IPR002464">
    <property type="entry name" value="DNA/RNA_helicase_DEAH_CS"/>
</dbReference>